<gene>
    <name evidence="1" type="ordered locus">Pogu_0615</name>
</gene>
<dbReference type="Proteomes" id="UP000009062">
    <property type="component" value="Chromosome"/>
</dbReference>
<keyword evidence="2" id="KW-1185">Reference proteome</keyword>
<evidence type="ECO:0000313" key="2">
    <source>
        <dbReference type="Proteomes" id="UP000009062"/>
    </source>
</evidence>
<sequence length="101" mass="11823">MFEVSPARRYTPVGELIRYLIMKRLCQGPAPVEELDKIAEEAVRKAGVKYDWRVWPELLRKEVVVEGGLARLTPYGRWLFENTRDIVVEYLRRVFGQVVSN</sequence>
<dbReference type="AlphaFoldDB" id="H6Q7Y5"/>
<dbReference type="HOGENOM" id="CLU_178224_0_0_2"/>
<protein>
    <submittedName>
        <fullName evidence="1">Uncharacterized protein</fullName>
    </submittedName>
</protein>
<proteinExistence type="predicted"/>
<accession>H6Q7Y5</accession>
<dbReference type="eggNOG" id="arCOG05435">
    <property type="taxonomic scope" value="Archaea"/>
</dbReference>
<dbReference type="KEGG" id="pog:Pogu_0615"/>
<reference evidence="1 2" key="1">
    <citation type="journal article" date="2012" name="Stand. Genomic Sci.">
        <title>Complete genome sequence of Pyrobaculum oguniense.</title>
        <authorList>
            <person name="Bernick D.L."/>
            <person name="Karplus K."/>
            <person name="Lui L.M."/>
            <person name="Coker J.K."/>
            <person name="Murphy J.N."/>
            <person name="Chan P.P."/>
            <person name="Cozen A.E."/>
            <person name="Lowe T.M."/>
        </authorList>
    </citation>
    <scope>NUCLEOTIDE SEQUENCE [LARGE SCALE GENOMIC DNA]</scope>
    <source>
        <strain evidence="1 2">TE7</strain>
    </source>
</reference>
<dbReference type="STRING" id="698757.Pogu_0615"/>
<dbReference type="EMBL" id="CP003316">
    <property type="protein sequence ID" value="AFA38642.1"/>
    <property type="molecule type" value="Genomic_DNA"/>
</dbReference>
<organism evidence="1 2">
    <name type="scientific">Pyrobaculum oguniense (strain DSM 13380 / JCM 10595 / TE7)</name>
    <dbReference type="NCBI Taxonomy" id="698757"/>
    <lineage>
        <taxon>Archaea</taxon>
        <taxon>Thermoproteota</taxon>
        <taxon>Thermoprotei</taxon>
        <taxon>Thermoproteales</taxon>
        <taxon>Thermoproteaceae</taxon>
        <taxon>Pyrobaculum</taxon>
    </lineage>
</organism>
<evidence type="ECO:0000313" key="1">
    <source>
        <dbReference type="EMBL" id="AFA38642.1"/>
    </source>
</evidence>
<name>H6Q7Y5_PYROT</name>